<accession>A0A2A6J653</accession>
<organism evidence="5 6">
    <name type="scientific">Rhizobium chutanense</name>
    <dbReference type="NCBI Taxonomy" id="2035448"/>
    <lineage>
        <taxon>Bacteria</taxon>
        <taxon>Pseudomonadati</taxon>
        <taxon>Pseudomonadota</taxon>
        <taxon>Alphaproteobacteria</taxon>
        <taxon>Hyphomicrobiales</taxon>
        <taxon>Rhizobiaceae</taxon>
        <taxon>Rhizobium/Agrobacterium group</taxon>
        <taxon>Rhizobium</taxon>
    </lineage>
</organism>
<dbReference type="EMBL" id="NWSV01000023">
    <property type="protein sequence ID" value="PDT01461.1"/>
    <property type="molecule type" value="Genomic_DNA"/>
</dbReference>
<keyword evidence="2 3" id="KW-0378">Hydrolase</keyword>
<feature type="domain" description="Nudix hydrolase" evidence="4">
    <location>
        <begin position="18"/>
        <end position="149"/>
    </location>
</feature>
<evidence type="ECO:0000313" key="5">
    <source>
        <dbReference type="EMBL" id="PDT01461.1"/>
    </source>
</evidence>
<proteinExistence type="inferred from homology"/>
<keyword evidence="6" id="KW-1185">Reference proteome</keyword>
<evidence type="ECO:0000313" key="6">
    <source>
        <dbReference type="Proteomes" id="UP000220768"/>
    </source>
</evidence>
<protein>
    <submittedName>
        <fullName evidence="5">NUDIX hydrolase</fullName>
    </submittedName>
</protein>
<comment type="caution">
    <text evidence="5">The sequence shown here is derived from an EMBL/GenBank/DDBJ whole genome shotgun (WGS) entry which is preliminary data.</text>
</comment>
<name>A0A2A6J653_9HYPH</name>
<dbReference type="AlphaFoldDB" id="A0A2A6J653"/>
<comment type="similarity">
    <text evidence="3">Belongs to the Nudix hydrolase family.</text>
</comment>
<evidence type="ECO:0000256" key="2">
    <source>
        <dbReference type="ARBA" id="ARBA00022801"/>
    </source>
</evidence>
<dbReference type="InterPro" id="IPR000086">
    <property type="entry name" value="NUDIX_hydrolase_dom"/>
</dbReference>
<dbReference type="PANTHER" id="PTHR43046">
    <property type="entry name" value="GDP-MANNOSE MANNOSYL HYDROLASE"/>
    <property type="match status" value="1"/>
</dbReference>
<dbReference type="GO" id="GO:0016787">
    <property type="term" value="F:hydrolase activity"/>
    <property type="evidence" value="ECO:0007669"/>
    <property type="project" value="UniProtKB-KW"/>
</dbReference>
<dbReference type="Gene3D" id="3.90.79.10">
    <property type="entry name" value="Nucleoside Triphosphate Pyrophosphohydrolase"/>
    <property type="match status" value="1"/>
</dbReference>
<dbReference type="Proteomes" id="UP000220768">
    <property type="component" value="Unassembled WGS sequence"/>
</dbReference>
<gene>
    <name evidence="5" type="ORF">CO666_25560</name>
</gene>
<dbReference type="InterPro" id="IPR020084">
    <property type="entry name" value="NUDIX_hydrolase_CS"/>
</dbReference>
<sequence>MSSDYIGSLRAKIGSQLIMLPAVAAVISDTEGRLLLQQKGAGQGWSLPAGAIEPSETPEQAIAREVFEETGLAVVHTEVLAVFGGSEFRYTYPNGDQVEYLVVLFKCLTSGEPGGWTDTETISLKYTSFDEMPELALPYPMELLFPGSR</sequence>
<evidence type="ECO:0000256" key="1">
    <source>
        <dbReference type="ARBA" id="ARBA00001946"/>
    </source>
</evidence>
<dbReference type="PRINTS" id="PR00502">
    <property type="entry name" value="NUDIXFAMILY"/>
</dbReference>
<reference evidence="5 6" key="1">
    <citation type="submission" date="2017-09" db="EMBL/GenBank/DDBJ databases">
        <title>Comparative genomics of rhizobia isolated from Phaseolus vulgaris in China.</title>
        <authorList>
            <person name="Tong W."/>
        </authorList>
    </citation>
    <scope>NUCLEOTIDE SEQUENCE [LARGE SCALE GENOMIC DNA]</scope>
    <source>
        <strain evidence="5 6">C5</strain>
    </source>
</reference>
<dbReference type="Pfam" id="PF00293">
    <property type="entry name" value="NUDIX"/>
    <property type="match status" value="1"/>
</dbReference>
<dbReference type="InterPro" id="IPR015797">
    <property type="entry name" value="NUDIX_hydrolase-like_dom_sf"/>
</dbReference>
<dbReference type="PROSITE" id="PS51462">
    <property type="entry name" value="NUDIX"/>
    <property type="match status" value="1"/>
</dbReference>
<dbReference type="PROSITE" id="PS00893">
    <property type="entry name" value="NUDIX_BOX"/>
    <property type="match status" value="1"/>
</dbReference>
<evidence type="ECO:0000259" key="4">
    <source>
        <dbReference type="PROSITE" id="PS51462"/>
    </source>
</evidence>
<comment type="cofactor">
    <cofactor evidence="1">
        <name>Mg(2+)</name>
        <dbReference type="ChEBI" id="CHEBI:18420"/>
    </cofactor>
</comment>
<dbReference type="InterPro" id="IPR020476">
    <property type="entry name" value="Nudix_hydrolase"/>
</dbReference>
<dbReference type="SUPFAM" id="SSF55811">
    <property type="entry name" value="Nudix"/>
    <property type="match status" value="1"/>
</dbReference>
<dbReference type="PANTHER" id="PTHR43046:SF2">
    <property type="entry name" value="8-OXO-DGTP DIPHOSPHATASE-RELATED"/>
    <property type="match status" value="1"/>
</dbReference>
<evidence type="ECO:0000256" key="3">
    <source>
        <dbReference type="RuleBase" id="RU003476"/>
    </source>
</evidence>